<dbReference type="Proteomes" id="UP000267251">
    <property type="component" value="Unassembled WGS sequence"/>
</dbReference>
<dbReference type="CDD" id="cd23807">
    <property type="entry name" value="UEV_UBE2V"/>
    <property type="match status" value="1"/>
</dbReference>
<dbReference type="PANTHER" id="PTHR24068">
    <property type="entry name" value="UBIQUITIN-CONJUGATING ENZYME E2"/>
    <property type="match status" value="1"/>
</dbReference>
<dbReference type="Gene3D" id="3.10.110.10">
    <property type="entry name" value="Ubiquitin Conjugating Enzyme"/>
    <property type="match status" value="1"/>
</dbReference>
<evidence type="ECO:0000256" key="1">
    <source>
        <dbReference type="ARBA" id="ARBA00022786"/>
    </source>
</evidence>
<name>A0A4P9YAD9_9FUNG</name>
<dbReference type="SMART" id="SM00212">
    <property type="entry name" value="UBCc"/>
    <property type="match status" value="1"/>
</dbReference>
<evidence type="ECO:0000313" key="3">
    <source>
        <dbReference type="EMBL" id="RKP15040.1"/>
    </source>
</evidence>
<dbReference type="InterPro" id="IPR016135">
    <property type="entry name" value="UBQ-conjugating_enzyme/RWD"/>
</dbReference>
<dbReference type="InterPro" id="IPR000608">
    <property type="entry name" value="UBC"/>
</dbReference>
<protein>
    <submittedName>
        <fullName evidence="3">Ubiquitin-conjugating enzyme/RWD-like protein</fullName>
    </submittedName>
</protein>
<keyword evidence="4" id="KW-1185">Reference proteome</keyword>
<feature type="domain" description="UBC core" evidence="2">
    <location>
        <begin position="2"/>
        <end position="134"/>
    </location>
</feature>
<proteinExistence type="predicted"/>
<dbReference type="OrthoDB" id="6508832at2759"/>
<reference evidence="4" key="1">
    <citation type="journal article" date="2018" name="Nat. Microbiol.">
        <title>Leveraging single-cell genomics to expand the fungal tree of life.</title>
        <authorList>
            <person name="Ahrendt S.R."/>
            <person name="Quandt C.A."/>
            <person name="Ciobanu D."/>
            <person name="Clum A."/>
            <person name="Salamov A."/>
            <person name="Andreopoulos B."/>
            <person name="Cheng J.F."/>
            <person name="Woyke T."/>
            <person name="Pelin A."/>
            <person name="Henrissat B."/>
            <person name="Reynolds N.K."/>
            <person name="Benny G.L."/>
            <person name="Smith M.E."/>
            <person name="James T.Y."/>
            <person name="Grigoriev I.V."/>
        </authorList>
    </citation>
    <scope>NUCLEOTIDE SEQUENCE [LARGE SCALE GENOMIC DNA]</scope>
</reference>
<organism evidence="3 4">
    <name type="scientific">Piptocephalis cylindrospora</name>
    <dbReference type="NCBI Taxonomy" id="1907219"/>
    <lineage>
        <taxon>Eukaryota</taxon>
        <taxon>Fungi</taxon>
        <taxon>Fungi incertae sedis</taxon>
        <taxon>Zoopagomycota</taxon>
        <taxon>Zoopagomycotina</taxon>
        <taxon>Zoopagomycetes</taxon>
        <taxon>Zoopagales</taxon>
        <taxon>Piptocephalidaceae</taxon>
        <taxon>Piptocephalis</taxon>
    </lineage>
</organism>
<dbReference type="FunFam" id="3.10.110.10:FF:000026">
    <property type="entry name" value="Ubiquitin-conjugating enzyme E2 variant"/>
    <property type="match status" value="1"/>
</dbReference>
<dbReference type="PROSITE" id="PS50127">
    <property type="entry name" value="UBC_2"/>
    <property type="match status" value="1"/>
</dbReference>
<sequence length="134" mass="14948">VPRNFRLLEELEKGEKGLGDGACSYGLADADDMMMSTWNGTIIGPGQSVHENRIYSLQIYCGPSYPDEAPTIRFVTRVNLPCVGTEGEVNPKRLAVLANWDQSYSLETVLSQLRREMAQPQNRKLVQPPEGTTY</sequence>
<feature type="non-terminal residue" evidence="3">
    <location>
        <position position="1"/>
    </location>
</feature>
<gene>
    <name evidence="3" type="ORF">BJ684DRAFT_7657</name>
</gene>
<keyword evidence="1" id="KW-0833">Ubl conjugation pathway</keyword>
<evidence type="ECO:0000313" key="4">
    <source>
        <dbReference type="Proteomes" id="UP000267251"/>
    </source>
</evidence>
<dbReference type="AlphaFoldDB" id="A0A4P9YAD9"/>
<evidence type="ECO:0000259" key="2">
    <source>
        <dbReference type="PROSITE" id="PS50127"/>
    </source>
</evidence>
<dbReference type="Pfam" id="PF00179">
    <property type="entry name" value="UQ_con"/>
    <property type="match status" value="1"/>
</dbReference>
<dbReference type="EMBL" id="KZ987764">
    <property type="protein sequence ID" value="RKP15040.1"/>
    <property type="molecule type" value="Genomic_DNA"/>
</dbReference>
<dbReference type="SUPFAM" id="SSF54495">
    <property type="entry name" value="UBC-like"/>
    <property type="match status" value="1"/>
</dbReference>
<accession>A0A4P9YAD9</accession>